<sequence length="172" mass="19040">MTFSVSKLYSLSLLLLGMLVMSGTKAGLESETFTPAYPAKQNMDNNEHQRSETVRDLRIPGNPLRLNGHPLDYSQFSIHSQGELTVVVGNRNTEAVRTVPFQVHVQRNGEIVQDFASGFTGEARVAIDLGLVLARSQPGDQLIIHPYWKKHGNARRVLKILDSPSDELTLGC</sequence>
<name>A0AA49GMM1_9BACT</name>
<proteinExistence type="predicted"/>
<dbReference type="AlphaFoldDB" id="A0AA49GMM1"/>
<accession>A0AA49GMM1</accession>
<gene>
    <name evidence="2" type="ORF">K4G66_29800</name>
</gene>
<evidence type="ECO:0000256" key="1">
    <source>
        <dbReference type="SAM" id="SignalP"/>
    </source>
</evidence>
<reference evidence="2" key="2">
    <citation type="journal article" date="2024" name="Antonie Van Leeuwenhoek">
        <title>Roseihalotalea indica gen. nov., sp. nov., a halophilic Bacteroidetes from mesopelagic Southwest Indian Ocean with higher carbohydrate metabolic potential.</title>
        <authorList>
            <person name="Chen B."/>
            <person name="Zhang M."/>
            <person name="Lin D."/>
            <person name="Ye J."/>
            <person name="Tang K."/>
        </authorList>
    </citation>
    <scope>NUCLEOTIDE SEQUENCE</scope>
    <source>
        <strain evidence="2">TK19036</strain>
    </source>
</reference>
<dbReference type="EMBL" id="CP120682">
    <property type="protein sequence ID" value="WKN36559.1"/>
    <property type="molecule type" value="Genomic_DNA"/>
</dbReference>
<feature type="chain" id="PRO_5041230556" evidence="1">
    <location>
        <begin position="27"/>
        <end position="172"/>
    </location>
</feature>
<protein>
    <submittedName>
        <fullName evidence="2">Uncharacterized protein</fullName>
    </submittedName>
</protein>
<reference evidence="2" key="1">
    <citation type="journal article" date="2023" name="Comput. Struct. Biotechnol. J.">
        <title>Discovery of a novel marine Bacteroidetes with a rich repertoire of carbohydrate-active enzymes.</title>
        <authorList>
            <person name="Chen B."/>
            <person name="Liu G."/>
            <person name="Chen Q."/>
            <person name="Wang H."/>
            <person name="Liu L."/>
            <person name="Tang K."/>
        </authorList>
    </citation>
    <scope>NUCLEOTIDE SEQUENCE</scope>
    <source>
        <strain evidence="2">TK19036</strain>
    </source>
</reference>
<feature type="signal peptide" evidence="1">
    <location>
        <begin position="1"/>
        <end position="26"/>
    </location>
</feature>
<evidence type="ECO:0000313" key="2">
    <source>
        <dbReference type="EMBL" id="WKN36559.1"/>
    </source>
</evidence>
<organism evidence="2">
    <name type="scientific">Roseihalotalea indica</name>
    <dbReference type="NCBI Taxonomy" id="2867963"/>
    <lineage>
        <taxon>Bacteria</taxon>
        <taxon>Pseudomonadati</taxon>
        <taxon>Bacteroidota</taxon>
        <taxon>Cytophagia</taxon>
        <taxon>Cytophagales</taxon>
        <taxon>Catalimonadaceae</taxon>
        <taxon>Roseihalotalea</taxon>
    </lineage>
</organism>
<keyword evidence="1" id="KW-0732">Signal</keyword>